<organism evidence="3 4">
    <name type="scientific">Apiotrichum porosum</name>
    <dbReference type="NCBI Taxonomy" id="105984"/>
    <lineage>
        <taxon>Eukaryota</taxon>
        <taxon>Fungi</taxon>
        <taxon>Dikarya</taxon>
        <taxon>Basidiomycota</taxon>
        <taxon>Agaricomycotina</taxon>
        <taxon>Tremellomycetes</taxon>
        <taxon>Trichosporonales</taxon>
        <taxon>Trichosporonaceae</taxon>
        <taxon>Apiotrichum</taxon>
    </lineage>
</organism>
<dbReference type="AlphaFoldDB" id="A0A427Y6N5"/>
<gene>
    <name evidence="3" type="ORF">EHS24_005023</name>
</gene>
<accession>A0A427Y6N5</accession>
<proteinExistence type="predicted"/>
<dbReference type="RefSeq" id="XP_028479536.1">
    <property type="nucleotide sequence ID" value="XM_028620564.1"/>
</dbReference>
<dbReference type="InterPro" id="IPR001005">
    <property type="entry name" value="SANT/Myb"/>
</dbReference>
<dbReference type="Gene3D" id="1.10.10.60">
    <property type="entry name" value="Homeodomain-like"/>
    <property type="match status" value="1"/>
</dbReference>
<dbReference type="InterPro" id="IPR009057">
    <property type="entry name" value="Homeodomain-like_sf"/>
</dbReference>
<dbReference type="PROSITE" id="PS50090">
    <property type="entry name" value="MYB_LIKE"/>
    <property type="match status" value="1"/>
</dbReference>
<feature type="compositionally biased region" description="Basic and acidic residues" evidence="1">
    <location>
        <begin position="8"/>
        <end position="19"/>
    </location>
</feature>
<evidence type="ECO:0000256" key="1">
    <source>
        <dbReference type="SAM" id="MobiDB-lite"/>
    </source>
</evidence>
<dbReference type="SUPFAM" id="SSF46689">
    <property type="entry name" value="Homeodomain-like"/>
    <property type="match status" value="1"/>
</dbReference>
<feature type="region of interest" description="Disordered" evidence="1">
    <location>
        <begin position="1"/>
        <end position="31"/>
    </location>
</feature>
<protein>
    <recommendedName>
        <fullName evidence="2">Myb-like domain-containing protein</fullName>
    </recommendedName>
</protein>
<keyword evidence="4" id="KW-1185">Reference proteome</keyword>
<evidence type="ECO:0000313" key="4">
    <source>
        <dbReference type="Proteomes" id="UP000279236"/>
    </source>
</evidence>
<evidence type="ECO:0000313" key="3">
    <source>
        <dbReference type="EMBL" id="RSH86751.1"/>
    </source>
</evidence>
<feature type="region of interest" description="Disordered" evidence="1">
    <location>
        <begin position="90"/>
        <end position="119"/>
    </location>
</feature>
<evidence type="ECO:0000259" key="2">
    <source>
        <dbReference type="PROSITE" id="PS50090"/>
    </source>
</evidence>
<sequence>MPPRTKRKASESEIEEKKPSTKKARRPRTEWSAAEEAYLVDVINATIASSGGLWSLIKNHPEIGQRSNFGVKKHWDGMCGRILADLKDTSTAKAGNKGKGKEPNGKQDVKPKMEFEDSE</sequence>
<comment type="caution">
    <text evidence="3">The sequence shown here is derived from an EMBL/GenBank/DDBJ whole genome shotgun (WGS) entry which is preliminary data.</text>
</comment>
<feature type="compositionally biased region" description="Basic and acidic residues" evidence="1">
    <location>
        <begin position="99"/>
        <end position="119"/>
    </location>
</feature>
<reference evidence="3 4" key="1">
    <citation type="submission" date="2018-11" db="EMBL/GenBank/DDBJ databases">
        <title>Genome sequence of Apiotrichum porosum DSM 27194.</title>
        <authorList>
            <person name="Aliyu H."/>
            <person name="Gorte O."/>
            <person name="Ochsenreither K."/>
        </authorList>
    </citation>
    <scope>NUCLEOTIDE SEQUENCE [LARGE SCALE GENOMIC DNA]</scope>
    <source>
        <strain evidence="3 4">DSM 27194</strain>
    </source>
</reference>
<feature type="domain" description="Myb-like" evidence="2">
    <location>
        <begin position="23"/>
        <end position="79"/>
    </location>
</feature>
<name>A0A427Y6N5_9TREE</name>
<dbReference type="Proteomes" id="UP000279236">
    <property type="component" value="Unassembled WGS sequence"/>
</dbReference>
<dbReference type="GeneID" id="39589566"/>
<dbReference type="EMBL" id="RSCE01000002">
    <property type="protein sequence ID" value="RSH86751.1"/>
    <property type="molecule type" value="Genomic_DNA"/>
</dbReference>